<dbReference type="Proteomes" id="UP000603865">
    <property type="component" value="Unassembled WGS sequence"/>
</dbReference>
<sequence>MKRKATEDSVEAQVQARPECTVERALAVIDGKWTTLLLRDLLSGTKRFGELRANLPGISPKTLTDRLRDLERHGVLTRTVYPEIPPRVDYTLTEKGRALDSVVSAMAAWGRDWT</sequence>
<keyword evidence="1" id="KW-0805">Transcription regulation</keyword>
<dbReference type="InterPro" id="IPR002577">
    <property type="entry name" value="HTH_HxlR"/>
</dbReference>
<organism evidence="5 6">
    <name type="scientific">Deinococcus ruber</name>
    <dbReference type="NCBI Taxonomy" id="1848197"/>
    <lineage>
        <taxon>Bacteria</taxon>
        <taxon>Thermotogati</taxon>
        <taxon>Deinococcota</taxon>
        <taxon>Deinococci</taxon>
        <taxon>Deinococcales</taxon>
        <taxon>Deinococcaceae</taxon>
        <taxon>Deinococcus</taxon>
    </lineage>
</organism>
<dbReference type="SUPFAM" id="SSF46785">
    <property type="entry name" value="Winged helix' DNA-binding domain"/>
    <property type="match status" value="1"/>
</dbReference>
<reference evidence="5" key="2">
    <citation type="submission" date="2020-09" db="EMBL/GenBank/DDBJ databases">
        <authorList>
            <person name="Sun Q."/>
            <person name="Ohkuma M."/>
        </authorList>
    </citation>
    <scope>NUCLEOTIDE SEQUENCE</scope>
    <source>
        <strain evidence="5">JCM 31311</strain>
    </source>
</reference>
<dbReference type="Gene3D" id="1.10.10.10">
    <property type="entry name" value="Winged helix-like DNA-binding domain superfamily/Winged helix DNA-binding domain"/>
    <property type="match status" value="1"/>
</dbReference>
<dbReference type="InterPro" id="IPR036390">
    <property type="entry name" value="WH_DNA-bd_sf"/>
</dbReference>
<evidence type="ECO:0000313" key="6">
    <source>
        <dbReference type="Proteomes" id="UP000603865"/>
    </source>
</evidence>
<proteinExistence type="predicted"/>
<gene>
    <name evidence="5" type="ORF">GCM10008957_37870</name>
</gene>
<evidence type="ECO:0000256" key="3">
    <source>
        <dbReference type="ARBA" id="ARBA00023163"/>
    </source>
</evidence>
<dbReference type="InterPro" id="IPR036388">
    <property type="entry name" value="WH-like_DNA-bd_sf"/>
</dbReference>
<keyword evidence="6" id="KW-1185">Reference proteome</keyword>
<feature type="domain" description="HTH hxlR-type" evidence="4">
    <location>
        <begin position="20"/>
        <end position="114"/>
    </location>
</feature>
<dbReference type="PANTHER" id="PTHR33204:SF37">
    <property type="entry name" value="HTH-TYPE TRANSCRIPTIONAL REGULATOR YODB"/>
    <property type="match status" value="1"/>
</dbReference>
<evidence type="ECO:0000256" key="2">
    <source>
        <dbReference type="ARBA" id="ARBA00023125"/>
    </source>
</evidence>
<evidence type="ECO:0000259" key="4">
    <source>
        <dbReference type="PROSITE" id="PS51118"/>
    </source>
</evidence>
<reference evidence="5" key="1">
    <citation type="journal article" date="2014" name="Int. J. Syst. Evol. Microbiol.">
        <title>Complete genome sequence of Corynebacterium casei LMG S-19264T (=DSM 44701T), isolated from a smear-ripened cheese.</title>
        <authorList>
            <consortium name="US DOE Joint Genome Institute (JGI-PGF)"/>
            <person name="Walter F."/>
            <person name="Albersmeier A."/>
            <person name="Kalinowski J."/>
            <person name="Ruckert C."/>
        </authorList>
    </citation>
    <scope>NUCLEOTIDE SEQUENCE</scope>
    <source>
        <strain evidence="5">JCM 31311</strain>
    </source>
</reference>
<protein>
    <submittedName>
        <fullName evidence="5">Transcriptional regulator</fullName>
    </submittedName>
</protein>
<evidence type="ECO:0000313" key="5">
    <source>
        <dbReference type="EMBL" id="GGR22236.1"/>
    </source>
</evidence>
<dbReference type="PANTHER" id="PTHR33204">
    <property type="entry name" value="TRANSCRIPTIONAL REGULATOR, MARR FAMILY"/>
    <property type="match status" value="1"/>
</dbReference>
<comment type="caution">
    <text evidence="5">The sequence shown here is derived from an EMBL/GenBank/DDBJ whole genome shotgun (WGS) entry which is preliminary data.</text>
</comment>
<accession>A0A918CG68</accession>
<evidence type="ECO:0000256" key="1">
    <source>
        <dbReference type="ARBA" id="ARBA00023015"/>
    </source>
</evidence>
<name>A0A918CG68_9DEIO</name>
<dbReference type="EMBL" id="BMQL01000028">
    <property type="protein sequence ID" value="GGR22236.1"/>
    <property type="molecule type" value="Genomic_DNA"/>
</dbReference>
<dbReference type="RefSeq" id="WP_189092073.1">
    <property type="nucleotide sequence ID" value="NZ_BMQL01000028.1"/>
</dbReference>
<keyword evidence="2" id="KW-0238">DNA-binding</keyword>
<dbReference type="Pfam" id="PF01638">
    <property type="entry name" value="HxlR"/>
    <property type="match status" value="1"/>
</dbReference>
<dbReference type="PROSITE" id="PS51118">
    <property type="entry name" value="HTH_HXLR"/>
    <property type="match status" value="1"/>
</dbReference>
<dbReference type="GO" id="GO:0003677">
    <property type="term" value="F:DNA binding"/>
    <property type="evidence" value="ECO:0007669"/>
    <property type="project" value="UniProtKB-KW"/>
</dbReference>
<dbReference type="AlphaFoldDB" id="A0A918CG68"/>
<keyword evidence="3" id="KW-0804">Transcription</keyword>